<dbReference type="GO" id="GO:0008483">
    <property type="term" value="F:transaminase activity"/>
    <property type="evidence" value="ECO:0007669"/>
    <property type="project" value="UniProtKB-KW"/>
</dbReference>
<evidence type="ECO:0000256" key="4">
    <source>
        <dbReference type="ARBA" id="ARBA00022679"/>
    </source>
</evidence>
<evidence type="ECO:0000256" key="6">
    <source>
        <dbReference type="RuleBase" id="RU000481"/>
    </source>
</evidence>
<dbReference type="PROSITE" id="PS00105">
    <property type="entry name" value="AA_TRANSFER_CLASS_1"/>
    <property type="match status" value="1"/>
</dbReference>
<organism evidence="8 9">
    <name type="scientific">Candidatus Scybalenecus merdavium</name>
    <dbReference type="NCBI Taxonomy" id="2840939"/>
    <lineage>
        <taxon>Bacteria</taxon>
        <taxon>Bacillati</taxon>
        <taxon>Bacillota</taxon>
        <taxon>Clostridia</taxon>
        <taxon>Eubacteriales</taxon>
        <taxon>Oscillospiraceae</taxon>
        <taxon>Oscillospiraceae incertae sedis</taxon>
        <taxon>Candidatus Scybalenecus</taxon>
    </lineage>
</organism>
<evidence type="ECO:0000259" key="7">
    <source>
        <dbReference type="Pfam" id="PF00155"/>
    </source>
</evidence>
<dbReference type="Gene3D" id="3.40.640.10">
    <property type="entry name" value="Type I PLP-dependent aspartate aminotransferase-like (Major domain)"/>
    <property type="match status" value="1"/>
</dbReference>
<comment type="similarity">
    <text evidence="2 6">Belongs to the class-I pyridoxal-phosphate-dependent aminotransferase family.</text>
</comment>
<dbReference type="Proteomes" id="UP000824125">
    <property type="component" value="Unassembled WGS sequence"/>
</dbReference>
<dbReference type="Gene3D" id="3.90.1150.10">
    <property type="entry name" value="Aspartate Aminotransferase, domain 1"/>
    <property type="match status" value="1"/>
</dbReference>
<dbReference type="CDD" id="cd00609">
    <property type="entry name" value="AAT_like"/>
    <property type="match status" value="1"/>
</dbReference>
<dbReference type="EC" id="2.6.1.-" evidence="6"/>
<dbReference type="PANTHER" id="PTHR46383">
    <property type="entry name" value="ASPARTATE AMINOTRANSFERASE"/>
    <property type="match status" value="1"/>
</dbReference>
<dbReference type="InterPro" id="IPR015421">
    <property type="entry name" value="PyrdxlP-dep_Trfase_major"/>
</dbReference>
<protein>
    <recommendedName>
        <fullName evidence="6">Aminotransferase</fullName>
        <ecNumber evidence="6">2.6.1.-</ecNumber>
    </recommendedName>
</protein>
<keyword evidence="4 6" id="KW-0808">Transferase</keyword>
<dbReference type="Pfam" id="PF00155">
    <property type="entry name" value="Aminotran_1_2"/>
    <property type="match status" value="1"/>
</dbReference>
<evidence type="ECO:0000256" key="2">
    <source>
        <dbReference type="ARBA" id="ARBA00007441"/>
    </source>
</evidence>
<dbReference type="GO" id="GO:0030170">
    <property type="term" value="F:pyridoxal phosphate binding"/>
    <property type="evidence" value="ECO:0007669"/>
    <property type="project" value="InterPro"/>
</dbReference>
<comment type="caution">
    <text evidence="8">The sequence shown here is derived from an EMBL/GenBank/DDBJ whole genome shotgun (WGS) entry which is preliminary data.</text>
</comment>
<dbReference type="InterPro" id="IPR004838">
    <property type="entry name" value="NHTrfase_class1_PyrdxlP-BS"/>
</dbReference>
<dbReference type="InterPro" id="IPR050596">
    <property type="entry name" value="AspAT/PAT-like"/>
</dbReference>
<sequence length="364" mass="40714">MDNVISLGVGEPDFLTPWHVRQTGIDTLERGSTRYTANAGLAELRKEIVRFYKRKYFLSYDPAKEVLVTVGGSEGIDMAIRALVEPGDEVIVIEPSFVCYKPIVEVAGGVAVPLAVREEDHFRVTPQALESVITPKTKLLVLPYPNNPTGAVMRREDLEAIAPVIQKHDLFVLSDEIYSELTYGSISHVSIASVEGMWERTVVINGFSKTYSMTGWRLGYALGPAPVIEQMTKLHQFAIMSAPTTSQYAAIEALRNGDADILEMAEEYDMRRRFTMAQFRKIGLPCFEPEGAFYAFPCIRSTGLSSEEFCERLIKEKHVAVVPGNAFGDCGEGYIRVSYCYSIDELQKAIRIIGEFVRELKEEK</sequence>
<reference evidence="8" key="2">
    <citation type="journal article" date="2021" name="PeerJ">
        <title>Extensive microbial diversity within the chicken gut microbiome revealed by metagenomics and culture.</title>
        <authorList>
            <person name="Gilroy R."/>
            <person name="Ravi A."/>
            <person name="Getino M."/>
            <person name="Pursley I."/>
            <person name="Horton D.L."/>
            <person name="Alikhan N.F."/>
            <person name="Baker D."/>
            <person name="Gharbi K."/>
            <person name="Hall N."/>
            <person name="Watson M."/>
            <person name="Adriaenssens E.M."/>
            <person name="Foster-Nyarko E."/>
            <person name="Jarju S."/>
            <person name="Secka A."/>
            <person name="Antonio M."/>
            <person name="Oren A."/>
            <person name="Chaudhuri R.R."/>
            <person name="La Ragione R."/>
            <person name="Hildebrand F."/>
            <person name="Pallen M.J."/>
        </authorList>
    </citation>
    <scope>NUCLEOTIDE SEQUENCE</scope>
    <source>
        <strain evidence="8">CHK176-6737</strain>
    </source>
</reference>
<reference evidence="8" key="1">
    <citation type="submission" date="2020-10" db="EMBL/GenBank/DDBJ databases">
        <authorList>
            <person name="Gilroy R."/>
        </authorList>
    </citation>
    <scope>NUCLEOTIDE SEQUENCE</scope>
    <source>
        <strain evidence="8">CHK176-6737</strain>
    </source>
</reference>
<accession>A0A9D1SMS6</accession>
<evidence type="ECO:0000313" key="9">
    <source>
        <dbReference type="Proteomes" id="UP000824125"/>
    </source>
</evidence>
<dbReference type="FunFam" id="3.40.640.10:FF:000033">
    <property type="entry name" value="Aspartate aminotransferase"/>
    <property type="match status" value="1"/>
</dbReference>
<keyword evidence="3 6" id="KW-0032">Aminotransferase</keyword>
<dbReference type="InterPro" id="IPR015424">
    <property type="entry name" value="PyrdxlP-dep_Trfase"/>
</dbReference>
<evidence type="ECO:0000256" key="5">
    <source>
        <dbReference type="ARBA" id="ARBA00022898"/>
    </source>
</evidence>
<evidence type="ECO:0000256" key="3">
    <source>
        <dbReference type="ARBA" id="ARBA00022576"/>
    </source>
</evidence>
<dbReference type="InterPro" id="IPR015422">
    <property type="entry name" value="PyrdxlP-dep_Trfase_small"/>
</dbReference>
<evidence type="ECO:0000256" key="1">
    <source>
        <dbReference type="ARBA" id="ARBA00001933"/>
    </source>
</evidence>
<dbReference type="EMBL" id="DVNM01000002">
    <property type="protein sequence ID" value="HIU68389.1"/>
    <property type="molecule type" value="Genomic_DNA"/>
</dbReference>
<dbReference type="PANTHER" id="PTHR46383:SF3">
    <property type="entry name" value="ASPARTATE AMINOTRANSFERASE-RELATED"/>
    <property type="match status" value="1"/>
</dbReference>
<dbReference type="SUPFAM" id="SSF53383">
    <property type="entry name" value="PLP-dependent transferases"/>
    <property type="match status" value="1"/>
</dbReference>
<comment type="cofactor">
    <cofactor evidence="1 6">
        <name>pyridoxal 5'-phosphate</name>
        <dbReference type="ChEBI" id="CHEBI:597326"/>
    </cofactor>
</comment>
<dbReference type="GO" id="GO:0006520">
    <property type="term" value="P:amino acid metabolic process"/>
    <property type="evidence" value="ECO:0007669"/>
    <property type="project" value="InterPro"/>
</dbReference>
<feature type="domain" description="Aminotransferase class I/classII large" evidence="7">
    <location>
        <begin position="3"/>
        <end position="353"/>
    </location>
</feature>
<proteinExistence type="inferred from homology"/>
<name>A0A9D1SMS6_9FIRM</name>
<evidence type="ECO:0000313" key="8">
    <source>
        <dbReference type="EMBL" id="HIU68389.1"/>
    </source>
</evidence>
<keyword evidence="5" id="KW-0663">Pyridoxal phosphate</keyword>
<dbReference type="AlphaFoldDB" id="A0A9D1SMS6"/>
<dbReference type="InterPro" id="IPR004839">
    <property type="entry name" value="Aminotransferase_I/II_large"/>
</dbReference>
<gene>
    <name evidence="8" type="ORF">IAD23_00335</name>
</gene>